<name>A0ABX3ZIQ7_9BACL</name>
<dbReference type="RefSeq" id="WP_087616925.1">
    <property type="nucleotide sequence ID" value="NZ_JAFBEY010000001.1"/>
</dbReference>
<dbReference type="Proteomes" id="UP000196594">
    <property type="component" value="Unassembled WGS sequence"/>
</dbReference>
<dbReference type="Pfam" id="PF00903">
    <property type="entry name" value="Glyoxalase"/>
    <property type="match status" value="1"/>
</dbReference>
<feature type="domain" description="VOC" evidence="1">
    <location>
        <begin position="2"/>
        <end position="116"/>
    </location>
</feature>
<dbReference type="PROSITE" id="PS51819">
    <property type="entry name" value="VOC"/>
    <property type="match status" value="1"/>
</dbReference>
<dbReference type="InterPro" id="IPR040553">
    <property type="entry name" value="TxDE"/>
</dbReference>
<accession>A0ABX3ZIQ7</accession>
<dbReference type="InterPro" id="IPR004360">
    <property type="entry name" value="Glyas_Fos-R_dOase_dom"/>
</dbReference>
<evidence type="ECO:0000259" key="1">
    <source>
        <dbReference type="PROSITE" id="PS51819"/>
    </source>
</evidence>
<dbReference type="InterPro" id="IPR029068">
    <property type="entry name" value="Glyas_Bleomycin-R_OHBP_Dase"/>
</dbReference>
<keyword evidence="3" id="KW-1185">Reference proteome</keyword>
<sequence>MNIKHVTMYASNFDATKQFYLNKFQFPLISEDSDRFTIHVGKTTVTFIEASLNEKPFYHFAFDIPSNQFEEAKEWAKEKVTLSKNQGDDEVYFEGIDANSIYFEDPAGNIVEFICRLSDAKQSTIPFSASSLQKMSEMSIVVKDKLKSVLALHAFSIFERDHKEIAAEGLTFMGARKDASYLLLVNEGRTWFFSNKNAEVFPMEVLLSDGVLVKIDENLELVSSNLG</sequence>
<dbReference type="Pfam" id="PF18711">
    <property type="entry name" value="TxDE"/>
    <property type="match status" value="1"/>
</dbReference>
<gene>
    <name evidence="2" type="ORF">CBM15_07855</name>
</gene>
<protein>
    <recommendedName>
        <fullName evidence="1">VOC domain-containing protein</fullName>
    </recommendedName>
</protein>
<dbReference type="Gene3D" id="3.10.180.10">
    <property type="entry name" value="2,3-Dihydroxybiphenyl 1,2-Dioxygenase, domain 1"/>
    <property type="match status" value="1"/>
</dbReference>
<comment type="caution">
    <text evidence="2">The sequence shown here is derived from an EMBL/GenBank/DDBJ whole genome shotgun (WGS) entry which is preliminary data.</text>
</comment>
<dbReference type="InterPro" id="IPR037523">
    <property type="entry name" value="VOC_core"/>
</dbReference>
<dbReference type="SUPFAM" id="SSF54593">
    <property type="entry name" value="Glyoxalase/Bleomycin resistance protein/Dihydroxybiphenyl dioxygenase"/>
    <property type="match status" value="1"/>
</dbReference>
<evidence type="ECO:0000313" key="3">
    <source>
        <dbReference type="Proteomes" id="UP000196594"/>
    </source>
</evidence>
<reference evidence="2 3" key="1">
    <citation type="journal article" date="2017" name="Int. J. Syst. Evol. Microbiol.">
        <title>Solibacillus kalamii sp. nov., isolated from a high-efficiency particulate arrestance filter system used in the International Space Station.</title>
        <authorList>
            <person name="Checinska Sielaff A."/>
            <person name="Kumar R.M."/>
            <person name="Pal D."/>
            <person name="Mayilraj S."/>
            <person name="Venkateswaran K."/>
        </authorList>
    </citation>
    <scope>NUCLEOTIDE SEQUENCE [LARGE SCALE GENOMIC DNA]</scope>
    <source>
        <strain evidence="2 3">ISSFR-015</strain>
    </source>
</reference>
<proteinExistence type="predicted"/>
<organism evidence="2 3">
    <name type="scientific">Solibacillus kalamii</name>
    <dbReference type="NCBI Taxonomy" id="1748298"/>
    <lineage>
        <taxon>Bacteria</taxon>
        <taxon>Bacillati</taxon>
        <taxon>Bacillota</taxon>
        <taxon>Bacilli</taxon>
        <taxon>Bacillales</taxon>
        <taxon>Caryophanaceae</taxon>
        <taxon>Solibacillus</taxon>
    </lineage>
</organism>
<evidence type="ECO:0000313" key="2">
    <source>
        <dbReference type="EMBL" id="OUZ39565.1"/>
    </source>
</evidence>
<dbReference type="EMBL" id="NHNT01000003">
    <property type="protein sequence ID" value="OUZ39565.1"/>
    <property type="molecule type" value="Genomic_DNA"/>
</dbReference>